<gene>
    <name evidence="2" type="ORF">ASEP1449_LOCUS501</name>
</gene>
<reference evidence="2" key="1">
    <citation type="submission" date="2021-01" db="EMBL/GenBank/DDBJ databases">
        <authorList>
            <person name="Corre E."/>
            <person name="Pelletier E."/>
            <person name="Niang G."/>
            <person name="Scheremetjew M."/>
            <person name="Finn R."/>
            <person name="Kale V."/>
            <person name="Holt S."/>
            <person name="Cochrane G."/>
            <person name="Meng A."/>
            <person name="Brown T."/>
            <person name="Cohen L."/>
        </authorList>
    </citation>
    <scope>NUCLEOTIDE SEQUENCE</scope>
    <source>
        <strain evidence="2">CCMP2084</strain>
    </source>
</reference>
<protein>
    <recommendedName>
        <fullName evidence="3">Sulfotransferase domain-containing protein</fullName>
    </recommendedName>
</protein>
<proteinExistence type="predicted"/>
<organism evidence="2">
    <name type="scientific">Attheya septentrionalis</name>
    <dbReference type="NCBI Taxonomy" id="420275"/>
    <lineage>
        <taxon>Eukaryota</taxon>
        <taxon>Sar</taxon>
        <taxon>Stramenopiles</taxon>
        <taxon>Ochrophyta</taxon>
        <taxon>Bacillariophyta</taxon>
        <taxon>Coscinodiscophyceae</taxon>
        <taxon>Chaetocerotophycidae</taxon>
        <taxon>Chaetocerotales</taxon>
        <taxon>Attheyaceae</taxon>
        <taxon>Attheya</taxon>
    </lineage>
</organism>
<sequence>MIWRSFSTYYIVQDSIARYRIWQVLLVIVAAIFGVCSLQGNIGSQIGDFSVRTTPSSSTTAKESHKVAVKEEDSSLPLLVLHIGAPKTATTTIQCYAAGHQSRMAMDNVYFLGWLGTNRDKLPCIEDGSEVDFNVAWPDCLYRCQCEDTLWNQFESALENHRKLNHTVFYSYEIMYYVKDDCDDFWDRLDQLVKGKWNVRIAFSYRRYYDWLISEYHQGNNAESKKLRHWPDGTNNDKVLQSFPEFFRNDLDKCAKRGPASVTRRWKARYPSMTITNMHTGAADFLALAFCDILPEASHVCDHLKAQTPSMKKNGSSSKSQGIYIDRIAMAAYERGWIDGKKYKRYIVQEAIKMNAEKLGLHSVQDFPLTCLDEKEQEALLQDSLHEEVEVVPDFFASPMGEIKLRSSFAETIENKAHCGVDVDKLVESEDWKPFLKAFGKKGKKVP</sequence>
<evidence type="ECO:0000313" key="2">
    <source>
        <dbReference type="EMBL" id="CAD9808679.1"/>
    </source>
</evidence>
<feature type="transmembrane region" description="Helical" evidence="1">
    <location>
        <begin position="21"/>
        <end position="40"/>
    </location>
</feature>
<dbReference type="InterPro" id="IPR027417">
    <property type="entry name" value="P-loop_NTPase"/>
</dbReference>
<keyword evidence="1" id="KW-0812">Transmembrane</keyword>
<evidence type="ECO:0008006" key="3">
    <source>
        <dbReference type="Google" id="ProtNLM"/>
    </source>
</evidence>
<evidence type="ECO:0000256" key="1">
    <source>
        <dbReference type="SAM" id="Phobius"/>
    </source>
</evidence>
<dbReference type="AlphaFoldDB" id="A0A7S2XL14"/>
<dbReference type="EMBL" id="HBHQ01000773">
    <property type="protein sequence ID" value="CAD9808679.1"/>
    <property type="molecule type" value="Transcribed_RNA"/>
</dbReference>
<keyword evidence="1" id="KW-1133">Transmembrane helix</keyword>
<dbReference type="SUPFAM" id="SSF52540">
    <property type="entry name" value="P-loop containing nucleoside triphosphate hydrolases"/>
    <property type="match status" value="1"/>
</dbReference>
<keyword evidence="1" id="KW-0472">Membrane</keyword>
<accession>A0A7S2XL14</accession>
<name>A0A7S2XL14_9STRA</name>